<organism evidence="12 13">
    <name type="scientific">Ruminococcus flavefaciens 007c</name>
    <dbReference type="NCBI Taxonomy" id="1341157"/>
    <lineage>
        <taxon>Bacteria</taxon>
        <taxon>Bacillati</taxon>
        <taxon>Bacillota</taxon>
        <taxon>Clostridia</taxon>
        <taxon>Eubacteriales</taxon>
        <taxon>Oscillospiraceae</taxon>
        <taxon>Ruminococcus</taxon>
    </lineage>
</organism>
<evidence type="ECO:0000256" key="6">
    <source>
        <dbReference type="ARBA" id="ARBA00022490"/>
    </source>
</evidence>
<comment type="catalytic activity">
    <reaction evidence="1">
        <text>Release of N-terminal proline from a peptide.</text>
        <dbReference type="EC" id="3.4.11.5"/>
    </reaction>
</comment>
<evidence type="ECO:0000256" key="2">
    <source>
        <dbReference type="ARBA" id="ARBA00004496"/>
    </source>
</evidence>
<dbReference type="GO" id="GO:0004177">
    <property type="term" value="F:aminopeptidase activity"/>
    <property type="evidence" value="ECO:0007669"/>
    <property type="project" value="UniProtKB-KW"/>
</dbReference>
<dbReference type="Proteomes" id="UP000019365">
    <property type="component" value="Unassembled WGS sequence"/>
</dbReference>
<dbReference type="PANTHER" id="PTHR43722">
    <property type="entry name" value="PROLINE IMINOPEPTIDASE"/>
    <property type="match status" value="1"/>
</dbReference>
<evidence type="ECO:0000256" key="3">
    <source>
        <dbReference type="ARBA" id="ARBA00010088"/>
    </source>
</evidence>
<protein>
    <recommendedName>
        <fullName evidence="4">prolyl aminopeptidase</fullName>
        <ecNumber evidence="4">3.4.11.5</ecNumber>
    </recommendedName>
    <alternativeName>
        <fullName evidence="9">Prolyl aminopeptidase</fullName>
    </alternativeName>
</protein>
<evidence type="ECO:0000256" key="10">
    <source>
        <dbReference type="SAM" id="Phobius"/>
    </source>
</evidence>
<evidence type="ECO:0000256" key="8">
    <source>
        <dbReference type="ARBA" id="ARBA00022801"/>
    </source>
</evidence>
<keyword evidence="10" id="KW-0812">Transmembrane</keyword>
<dbReference type="InterPro" id="IPR000073">
    <property type="entry name" value="AB_hydrolase_1"/>
</dbReference>
<keyword evidence="13" id="KW-1185">Reference proteome</keyword>
<evidence type="ECO:0000256" key="9">
    <source>
        <dbReference type="ARBA" id="ARBA00029605"/>
    </source>
</evidence>
<dbReference type="OrthoDB" id="53505at2"/>
<evidence type="ECO:0000256" key="7">
    <source>
        <dbReference type="ARBA" id="ARBA00022670"/>
    </source>
</evidence>
<proteinExistence type="inferred from homology"/>
<dbReference type="eggNOG" id="COG0596">
    <property type="taxonomic scope" value="Bacteria"/>
</dbReference>
<dbReference type="PATRIC" id="fig|1341157.4.peg.516"/>
<comment type="similarity">
    <text evidence="3">Belongs to the peptidase S33 family.</text>
</comment>
<dbReference type="Pfam" id="PF00561">
    <property type="entry name" value="Abhydrolase_1"/>
    <property type="match status" value="1"/>
</dbReference>
<comment type="subcellular location">
    <subcellularLocation>
        <location evidence="2">Cytoplasm</location>
    </subcellularLocation>
</comment>
<keyword evidence="8" id="KW-0378">Hydrolase</keyword>
<dbReference type="GO" id="GO:0006508">
    <property type="term" value="P:proteolysis"/>
    <property type="evidence" value="ECO:0007669"/>
    <property type="project" value="UniProtKB-KW"/>
</dbReference>
<dbReference type="SUPFAM" id="SSF53474">
    <property type="entry name" value="alpha/beta-Hydrolases"/>
    <property type="match status" value="1"/>
</dbReference>
<dbReference type="RefSeq" id="WP_037296935.1">
    <property type="nucleotide sequence ID" value="NZ_ATAX01000008.1"/>
</dbReference>
<dbReference type="InterPro" id="IPR029058">
    <property type="entry name" value="AB_hydrolase_fold"/>
</dbReference>
<keyword evidence="7" id="KW-0645">Protease</keyword>
<dbReference type="PANTHER" id="PTHR43722:SF1">
    <property type="entry name" value="PROLINE IMINOPEPTIDASE"/>
    <property type="match status" value="1"/>
</dbReference>
<evidence type="ECO:0000256" key="4">
    <source>
        <dbReference type="ARBA" id="ARBA00012568"/>
    </source>
</evidence>
<dbReference type="Gene3D" id="3.40.50.1820">
    <property type="entry name" value="alpha/beta hydrolase"/>
    <property type="match status" value="1"/>
</dbReference>
<accession>W7UM83</accession>
<keyword evidence="10" id="KW-0472">Membrane</keyword>
<evidence type="ECO:0000313" key="12">
    <source>
        <dbReference type="EMBL" id="EWM54898.1"/>
    </source>
</evidence>
<evidence type="ECO:0000256" key="5">
    <source>
        <dbReference type="ARBA" id="ARBA00022438"/>
    </source>
</evidence>
<evidence type="ECO:0000259" key="11">
    <source>
        <dbReference type="Pfam" id="PF00561"/>
    </source>
</evidence>
<feature type="domain" description="AB hydrolase-1" evidence="11">
    <location>
        <begin position="70"/>
        <end position="300"/>
    </location>
</feature>
<keyword evidence="5" id="KW-0031">Aminopeptidase</keyword>
<dbReference type="InterPro" id="IPR005944">
    <property type="entry name" value="Pro_iminopeptidase"/>
</dbReference>
<dbReference type="EMBL" id="ATAX01000008">
    <property type="protein sequence ID" value="EWM54898.1"/>
    <property type="molecule type" value="Genomic_DNA"/>
</dbReference>
<evidence type="ECO:0000313" key="13">
    <source>
        <dbReference type="Proteomes" id="UP000019365"/>
    </source>
</evidence>
<evidence type="ECO:0000256" key="1">
    <source>
        <dbReference type="ARBA" id="ARBA00001585"/>
    </source>
</evidence>
<dbReference type="GO" id="GO:0005737">
    <property type="term" value="C:cytoplasm"/>
    <property type="evidence" value="ECO:0007669"/>
    <property type="project" value="UniProtKB-SubCell"/>
</dbReference>
<reference evidence="12 13" key="1">
    <citation type="journal article" date="2014" name="PLoS ONE">
        <title>Rumen cellulosomics: divergent fiber-degrading strategies revealed by comparative genome-wide analysis of six ruminococcal strains.</title>
        <authorList>
            <person name="Dassa B."/>
            <person name="Borovok I."/>
            <person name="Ruimy-Israeli V."/>
            <person name="Lamed R."/>
            <person name="Flint H.J."/>
            <person name="Duncan S.H."/>
            <person name="Henrissat B."/>
            <person name="Coutinho P."/>
            <person name="Morrison M."/>
            <person name="Mosoni P."/>
            <person name="Yeoman C.J."/>
            <person name="White B.A."/>
            <person name="Bayer E.A."/>
        </authorList>
    </citation>
    <scope>NUCLEOTIDE SEQUENCE [LARGE SCALE GENOMIC DNA]</scope>
    <source>
        <strain evidence="12 13">007c</strain>
    </source>
</reference>
<sequence length="353" mass="40443">MKRLFRLLLKILKWAGIVLLGILVIFLIVRFIGKRINSKTPDGGINETFYADINGTQQWISIYGQNTDNPVLLYLHGGPGEATSFFDYAFTRKWSDVYTVVTWDQRNCGKSFSKDQCDDPLTYDILMKDGEEVTKLILQHLNKEKLTILGHSWGSIYGCNLVMAHPEYYDAYIGTGQLIDFRKNEEAFKKEAAKWTEGDKEGLALLGKLQGDEFTMEYAQARNALMKRYGYDMLADGADYSIGAAVIFNPYYSIGDFAKMLTYDFTPYLNFINSDEFARFSLTGRNHYEVPFYNINGDKDYQTNHILAEEYFETVEAPYKKLYIMKGSTHGLLETRSGEFSDIIHEIASDTRS</sequence>
<gene>
    <name evidence="12" type="ORF">RF007C_11205</name>
</gene>
<name>W7UM83_RUMFL</name>
<dbReference type="InterPro" id="IPR002410">
    <property type="entry name" value="Peptidase_S33"/>
</dbReference>
<dbReference type="AlphaFoldDB" id="W7UM83"/>
<comment type="caution">
    <text evidence="12">The sequence shown here is derived from an EMBL/GenBank/DDBJ whole genome shotgun (WGS) entry which is preliminary data.</text>
</comment>
<dbReference type="PRINTS" id="PR00793">
    <property type="entry name" value="PROAMNOPTASE"/>
</dbReference>
<dbReference type="EC" id="3.4.11.5" evidence="4"/>
<keyword evidence="6" id="KW-0963">Cytoplasm</keyword>
<keyword evidence="10" id="KW-1133">Transmembrane helix</keyword>
<feature type="transmembrane region" description="Helical" evidence="10">
    <location>
        <begin position="12"/>
        <end position="32"/>
    </location>
</feature>